<dbReference type="EMBL" id="JAGKQM010000011">
    <property type="protein sequence ID" value="KAH0904145.1"/>
    <property type="molecule type" value="Genomic_DNA"/>
</dbReference>
<evidence type="ECO:0000313" key="5">
    <source>
        <dbReference type="Proteomes" id="UP000824890"/>
    </source>
</evidence>
<dbReference type="Proteomes" id="UP000824890">
    <property type="component" value="Unassembled WGS sequence"/>
</dbReference>
<organism evidence="4 5">
    <name type="scientific">Brassica napus</name>
    <name type="common">Rape</name>
    <dbReference type="NCBI Taxonomy" id="3708"/>
    <lineage>
        <taxon>Eukaryota</taxon>
        <taxon>Viridiplantae</taxon>
        <taxon>Streptophyta</taxon>
        <taxon>Embryophyta</taxon>
        <taxon>Tracheophyta</taxon>
        <taxon>Spermatophyta</taxon>
        <taxon>Magnoliopsida</taxon>
        <taxon>eudicotyledons</taxon>
        <taxon>Gunneridae</taxon>
        <taxon>Pentapetalae</taxon>
        <taxon>rosids</taxon>
        <taxon>malvids</taxon>
        <taxon>Brassicales</taxon>
        <taxon>Brassicaceae</taxon>
        <taxon>Brassiceae</taxon>
        <taxon>Brassica</taxon>
    </lineage>
</organism>
<reference evidence="4 5" key="1">
    <citation type="submission" date="2021-05" db="EMBL/GenBank/DDBJ databases">
        <title>Genome Assembly of Synthetic Allotetraploid Brassica napus Reveals Homoeologous Exchanges between Subgenomes.</title>
        <authorList>
            <person name="Davis J.T."/>
        </authorList>
    </citation>
    <scope>NUCLEOTIDE SEQUENCE [LARGE SCALE GENOMIC DNA]</scope>
    <source>
        <strain evidence="5">cv. Da-Ae</strain>
        <tissue evidence="4">Seedling</tissue>
    </source>
</reference>
<keyword evidence="1" id="KW-0863">Zinc-finger</keyword>
<protein>
    <recommendedName>
        <fullName evidence="3">RING-type domain-containing protein</fullName>
    </recommendedName>
</protein>
<dbReference type="InterPro" id="IPR001841">
    <property type="entry name" value="Znf_RING"/>
</dbReference>
<gene>
    <name evidence="4" type="ORF">HID58_043648</name>
</gene>
<dbReference type="InterPro" id="IPR043312">
    <property type="entry name" value="AtBBR-like"/>
</dbReference>
<feature type="region of interest" description="Disordered" evidence="2">
    <location>
        <begin position="136"/>
        <end position="166"/>
    </location>
</feature>
<accession>A0ABQ8BH38</accession>
<feature type="region of interest" description="Disordered" evidence="2">
    <location>
        <begin position="27"/>
        <end position="75"/>
    </location>
</feature>
<dbReference type="PROSITE" id="PS50089">
    <property type="entry name" value="ZF_RING_2"/>
    <property type="match status" value="1"/>
</dbReference>
<proteinExistence type="predicted"/>
<sequence>MRLTIMAMEKDNNDHATNVAVTAEQATKINDADVRSPENRQTGVVSESGSGSSEKGEEGAETAMGDESGSNSVGELLPLRSSSARVPFTNLSQIDSDLALARTLQEQERAYMMLTMNSEISDYGSWETGSYVYEEDEFDDPEDEDDEYETDDDPQEDAPDDAWDEMDPDELSYEELLALGDIVGTESRGLSADTIASLPSKRYKDGENQNGTNESCVICRLDYEDDDDLILLPCKHSYHSECINNWLKINKPSTLGAAVRDKEAKPEITPPHHHALGYPSSTTAPQPVSPPPVQHHFPEPPALTNALLPPTL</sequence>
<evidence type="ECO:0000256" key="2">
    <source>
        <dbReference type="SAM" id="MobiDB-lite"/>
    </source>
</evidence>
<name>A0ABQ8BH38_BRANA</name>
<feature type="compositionally biased region" description="Low complexity" evidence="2">
    <location>
        <begin position="302"/>
        <end position="312"/>
    </location>
</feature>
<feature type="compositionally biased region" description="Low complexity" evidence="2">
    <location>
        <begin position="43"/>
        <end position="53"/>
    </location>
</feature>
<dbReference type="Gene3D" id="3.30.40.10">
    <property type="entry name" value="Zinc/RING finger domain, C3HC4 (zinc finger)"/>
    <property type="match status" value="1"/>
</dbReference>
<keyword evidence="5" id="KW-1185">Reference proteome</keyword>
<dbReference type="InterPro" id="IPR013083">
    <property type="entry name" value="Znf_RING/FYVE/PHD"/>
</dbReference>
<keyword evidence="1" id="KW-0479">Metal-binding</keyword>
<dbReference type="SUPFAM" id="SSF57850">
    <property type="entry name" value="RING/U-box"/>
    <property type="match status" value="1"/>
</dbReference>
<comment type="caution">
    <text evidence="4">The sequence shown here is derived from an EMBL/GenBank/DDBJ whole genome shotgun (WGS) entry which is preliminary data.</text>
</comment>
<keyword evidence="1" id="KW-0862">Zinc</keyword>
<dbReference type="PANTHER" id="PTHR47530">
    <property type="entry name" value="E3 UBIQUITIN LIGASE BIG BROTHER-RELATED"/>
    <property type="match status" value="1"/>
</dbReference>
<evidence type="ECO:0000256" key="1">
    <source>
        <dbReference type="PROSITE-ProRule" id="PRU00175"/>
    </source>
</evidence>
<evidence type="ECO:0000259" key="3">
    <source>
        <dbReference type="PROSITE" id="PS50089"/>
    </source>
</evidence>
<feature type="region of interest" description="Disordered" evidence="2">
    <location>
        <begin position="261"/>
        <end position="312"/>
    </location>
</feature>
<dbReference type="Pfam" id="PF13639">
    <property type="entry name" value="zf-RING_2"/>
    <property type="match status" value="1"/>
</dbReference>
<feature type="domain" description="RING-type" evidence="3">
    <location>
        <begin position="216"/>
        <end position="246"/>
    </location>
</feature>
<dbReference type="PANTHER" id="PTHR47530:SF5">
    <property type="entry name" value="RING-TYPE DOMAIN-CONTAINING PROTEIN"/>
    <property type="match status" value="1"/>
</dbReference>
<evidence type="ECO:0000313" key="4">
    <source>
        <dbReference type="EMBL" id="KAH0904145.1"/>
    </source>
</evidence>